<dbReference type="GO" id="GO:0005886">
    <property type="term" value="C:plasma membrane"/>
    <property type="evidence" value="ECO:0007669"/>
    <property type="project" value="TreeGrafter"/>
</dbReference>
<dbReference type="AlphaFoldDB" id="A0A2D3WLR4"/>
<evidence type="ECO:0000313" key="3">
    <source>
        <dbReference type="EMBL" id="DAB38654.1"/>
    </source>
</evidence>
<dbReference type="RefSeq" id="WP_294896518.1">
    <property type="nucleotide sequence ID" value="NZ_DLUI01000071.1"/>
</dbReference>
<feature type="transmembrane region" description="Helical" evidence="1">
    <location>
        <begin position="12"/>
        <end position="30"/>
    </location>
</feature>
<comment type="caution">
    <text evidence="3">The sequence shown here is derived from an EMBL/GenBank/DDBJ whole genome shotgun (WGS) entry which is preliminary data.</text>
</comment>
<feature type="transmembrane region" description="Helical" evidence="1">
    <location>
        <begin position="42"/>
        <end position="61"/>
    </location>
</feature>
<dbReference type="GO" id="GO:0043164">
    <property type="term" value="P:Gram-negative-bacterium-type cell wall biogenesis"/>
    <property type="evidence" value="ECO:0007669"/>
    <property type="project" value="TreeGrafter"/>
</dbReference>
<name>A0A2D3WLR4_9BACT</name>
<organism evidence="3 4">
    <name type="scientific">Sulfuricurvum kujiense</name>
    <dbReference type="NCBI Taxonomy" id="148813"/>
    <lineage>
        <taxon>Bacteria</taxon>
        <taxon>Pseudomonadati</taxon>
        <taxon>Campylobacterota</taxon>
        <taxon>Epsilonproteobacteria</taxon>
        <taxon>Campylobacterales</taxon>
        <taxon>Sulfurimonadaceae</taxon>
        <taxon>Sulfuricurvum</taxon>
    </lineage>
</organism>
<protein>
    <recommendedName>
        <fullName evidence="2">DUF218 domain-containing protein</fullName>
    </recommendedName>
</protein>
<dbReference type="GO" id="GO:0000270">
    <property type="term" value="P:peptidoglycan metabolic process"/>
    <property type="evidence" value="ECO:0007669"/>
    <property type="project" value="TreeGrafter"/>
</dbReference>
<proteinExistence type="predicted"/>
<dbReference type="InterPro" id="IPR051599">
    <property type="entry name" value="Cell_Envelope_Assoc"/>
</dbReference>
<dbReference type="PANTHER" id="PTHR30336">
    <property type="entry name" value="INNER MEMBRANE PROTEIN, PROBABLE PERMEASE"/>
    <property type="match status" value="1"/>
</dbReference>
<reference evidence="3 4" key="1">
    <citation type="journal article" date="2017" name="Front. Microbiol.">
        <title>Comparative Genomic Analysis of the Class Epsilonproteobacteria and Proposed Reclassification to Epsilonbacteraeota (phyl. nov.).</title>
        <authorList>
            <person name="Waite D.W."/>
            <person name="Vanwonterghem I."/>
            <person name="Rinke C."/>
            <person name="Parks D.H."/>
            <person name="Zhang Y."/>
            <person name="Takai K."/>
            <person name="Sievert S.M."/>
            <person name="Simon J."/>
            <person name="Campbell B.J."/>
            <person name="Hanson T.E."/>
            <person name="Woyke T."/>
            <person name="Klotz M.G."/>
            <person name="Hugenholtz P."/>
        </authorList>
    </citation>
    <scope>NUCLEOTIDE SEQUENCE [LARGE SCALE GENOMIC DNA]</scope>
    <source>
        <strain evidence="3">UBA12443</strain>
    </source>
</reference>
<dbReference type="CDD" id="cd06259">
    <property type="entry name" value="YdcF-like"/>
    <property type="match status" value="1"/>
</dbReference>
<evidence type="ECO:0000256" key="1">
    <source>
        <dbReference type="SAM" id="Phobius"/>
    </source>
</evidence>
<keyword evidence="1" id="KW-0472">Membrane</keyword>
<feature type="domain" description="DUF218" evidence="2">
    <location>
        <begin position="80"/>
        <end position="238"/>
    </location>
</feature>
<evidence type="ECO:0000313" key="4">
    <source>
        <dbReference type="Proteomes" id="UP000228859"/>
    </source>
</evidence>
<dbReference type="Pfam" id="PF02698">
    <property type="entry name" value="DUF218"/>
    <property type="match status" value="1"/>
</dbReference>
<sequence>MFVIKKALSSVLVPFPLFFILLGIGIYFWYRGYYSRAKKIFLFALVWITLLSYPPFSSLLLKPLENTYPKVHFTSVHPHYIHVLGNGHTTNPNLPLSSELGLVSLARVNEGVTLYKSYPNMKLIFSGYGGEDPISNARKNAQMAIALGVDPKDIIILESPKDTQDEAIAVKKIIGKKPLILVTSASHMVRASLLFRQNGINVTEAPTDFQVKQEELLWQFPSSYGLRRSEAAFHEYLGLLWGKVKGSL</sequence>
<dbReference type="EMBL" id="DLUI01000071">
    <property type="protein sequence ID" value="DAB38654.1"/>
    <property type="molecule type" value="Genomic_DNA"/>
</dbReference>
<keyword evidence="1" id="KW-0812">Transmembrane</keyword>
<evidence type="ECO:0000259" key="2">
    <source>
        <dbReference type="Pfam" id="PF02698"/>
    </source>
</evidence>
<dbReference type="InterPro" id="IPR003848">
    <property type="entry name" value="DUF218"/>
</dbReference>
<gene>
    <name evidence="3" type="ORF">CFH83_05035</name>
</gene>
<keyword evidence="1" id="KW-1133">Transmembrane helix</keyword>
<dbReference type="Proteomes" id="UP000228859">
    <property type="component" value="Unassembled WGS sequence"/>
</dbReference>
<dbReference type="PANTHER" id="PTHR30336:SF4">
    <property type="entry name" value="ENVELOPE BIOGENESIS FACTOR ELYC"/>
    <property type="match status" value="1"/>
</dbReference>
<accession>A0A2D3WLR4</accession>